<evidence type="ECO:0000313" key="2">
    <source>
        <dbReference type="EMBL" id="ERN13195.1"/>
    </source>
</evidence>
<evidence type="ECO:0000256" key="1">
    <source>
        <dbReference type="SAM" id="MobiDB-lite"/>
    </source>
</evidence>
<protein>
    <submittedName>
        <fullName evidence="2">Uncharacterized protein</fullName>
    </submittedName>
</protein>
<dbReference type="HOGENOM" id="CLU_1181618_0_0_1"/>
<feature type="compositionally biased region" description="Basic residues" evidence="1">
    <location>
        <begin position="223"/>
        <end position="235"/>
    </location>
</feature>
<proteinExistence type="predicted"/>
<evidence type="ECO:0000313" key="3">
    <source>
        <dbReference type="Proteomes" id="UP000017836"/>
    </source>
</evidence>
<keyword evidence="3" id="KW-1185">Reference proteome</keyword>
<name>W1Q006_AMBTC</name>
<organism evidence="2 3">
    <name type="scientific">Amborella trichopoda</name>
    <dbReference type="NCBI Taxonomy" id="13333"/>
    <lineage>
        <taxon>Eukaryota</taxon>
        <taxon>Viridiplantae</taxon>
        <taxon>Streptophyta</taxon>
        <taxon>Embryophyta</taxon>
        <taxon>Tracheophyta</taxon>
        <taxon>Spermatophyta</taxon>
        <taxon>Magnoliopsida</taxon>
        <taxon>Amborellales</taxon>
        <taxon>Amborellaceae</taxon>
        <taxon>Amborella</taxon>
    </lineage>
</organism>
<dbReference type="EMBL" id="KI392591">
    <property type="protein sequence ID" value="ERN13195.1"/>
    <property type="molecule type" value="Genomic_DNA"/>
</dbReference>
<sequence>MGMEKVAMDEEAEVIEVELVAVSKTRPKSIEIKRSHRRLKGFMILDEKEDMRAIEDLEHNKFYISSEIRPLYGVNSNTMFLKKKPSGKFHELFKELVLALKARFENFKDKKKTCNIANSHFNFIAEQLIGLDMSFSKLQAIKKMIKKSKVDITKEGNTKARFSFFLIDVENKWLHKCGSSFSSSEKNENLQKHQLEINIERVGEEIMKKPESHVRVSQDGPKHHMTLRPKRALGL</sequence>
<dbReference type="AlphaFoldDB" id="W1Q006"/>
<feature type="compositionally biased region" description="Basic and acidic residues" evidence="1">
    <location>
        <begin position="211"/>
        <end position="222"/>
    </location>
</feature>
<dbReference type="Proteomes" id="UP000017836">
    <property type="component" value="Unassembled WGS sequence"/>
</dbReference>
<feature type="region of interest" description="Disordered" evidence="1">
    <location>
        <begin position="211"/>
        <end position="235"/>
    </location>
</feature>
<gene>
    <name evidence="2" type="ORF">AMTR_s00040p00219000</name>
</gene>
<accession>W1Q006</accession>
<dbReference type="Gramene" id="ERN13195">
    <property type="protein sequence ID" value="ERN13195"/>
    <property type="gene ID" value="AMTR_s00040p00219000"/>
</dbReference>
<reference evidence="3" key="1">
    <citation type="journal article" date="2013" name="Science">
        <title>The Amborella genome and the evolution of flowering plants.</title>
        <authorList>
            <consortium name="Amborella Genome Project"/>
        </authorList>
    </citation>
    <scope>NUCLEOTIDE SEQUENCE [LARGE SCALE GENOMIC DNA]</scope>
</reference>